<evidence type="ECO:0000256" key="2">
    <source>
        <dbReference type="ARBA" id="ARBA00023136"/>
    </source>
</evidence>
<dbReference type="KEGG" id="fla:SY85_23760"/>
<evidence type="ECO:0000256" key="3">
    <source>
        <dbReference type="ARBA" id="ARBA00023237"/>
    </source>
</evidence>
<comment type="subcellular location">
    <subcellularLocation>
        <location evidence="1">Cell outer membrane</location>
    </subcellularLocation>
</comment>
<dbReference type="STRING" id="1492898.SY85_23760"/>
<dbReference type="SUPFAM" id="SSF56935">
    <property type="entry name" value="Porins"/>
    <property type="match status" value="1"/>
</dbReference>
<dbReference type="InterPro" id="IPR008969">
    <property type="entry name" value="CarboxyPept-like_regulatory"/>
</dbReference>
<gene>
    <name evidence="5" type="ORF">SY85_23760</name>
</gene>
<dbReference type="PANTHER" id="PTHR40980">
    <property type="entry name" value="PLUG DOMAIN-CONTAINING PROTEIN"/>
    <property type="match status" value="1"/>
</dbReference>
<dbReference type="Proteomes" id="UP000077177">
    <property type="component" value="Chromosome"/>
</dbReference>
<reference evidence="5 6" key="2">
    <citation type="journal article" date="2016" name="Int. J. Syst. Evol. Microbiol.">
        <title>Flavisolibacter tropicus sp. nov., isolated from tropical soil.</title>
        <authorList>
            <person name="Lee J.J."/>
            <person name="Kang M.S."/>
            <person name="Kim G.S."/>
            <person name="Lee C.S."/>
            <person name="Lim S."/>
            <person name="Lee J."/>
            <person name="Roh S.H."/>
            <person name="Kang H."/>
            <person name="Ha J.M."/>
            <person name="Bae S."/>
            <person name="Jung H.Y."/>
            <person name="Kim M.K."/>
        </authorList>
    </citation>
    <scope>NUCLEOTIDE SEQUENCE [LARGE SCALE GENOMIC DNA]</scope>
    <source>
        <strain evidence="5 6">LCS9</strain>
    </source>
</reference>
<dbReference type="Pfam" id="PF14905">
    <property type="entry name" value="OMP_b-brl_3"/>
    <property type="match status" value="1"/>
</dbReference>
<name>A0A172U110_9BACT</name>
<keyword evidence="2" id="KW-0472">Membrane</keyword>
<dbReference type="RefSeq" id="WP_066408575.1">
    <property type="nucleotide sequence ID" value="NZ_CP011390.1"/>
</dbReference>
<accession>A0A172U110</accession>
<dbReference type="SUPFAM" id="SSF49464">
    <property type="entry name" value="Carboxypeptidase regulatory domain-like"/>
    <property type="match status" value="1"/>
</dbReference>
<sequence length="753" mass="84911">MPVKTNFLLLLLAAFTINFTYGQEPTLKLSARIIGEDARPLPQATVMLLNLKQQEVAKGATDSSGRFLLTYYATDSCMLVVSFSGYYEYRSSPFSPASKEVGNIILHPSTQALQEVVIEARQQLIESSTNTITYNVSKSIDAQGISALEALKKTPGVYVNTDNTITLNGKAGVLILMDGRQTYLSGKELVDLLIALPASSLKSIEIMNSPTAKYDASGSSGIINIKTNKTQAKGFNGTITTGMAYGVYVRQNQDLSFNYRKNRFNIYGGYNHFLGNSSYLYGSDRIQNNKTYRSATDDTDKRNRLGARLGIDYTLNKNNTLGLLVNSNFIVGGGITRTQTTIGSSQSPVIEKRLYAENDYYYQRTARYNVNLNYKYEDAKGRILNVDADYGSFDKGNANLQSNIYSDAQYNPLNENFYHSFNDILIDLKALKADYSTNLWKGTLEVGTKYSEIASDNRARFFYRLPHEDSLDERRTNEFGFTEKITSAYVNYKKTRGKWAFQGGLRLENASSQGDLYFTLDGRDSTKQTPIHYTNLFPSFSVSVKPKQGHSFSLAYSRRIDRPAYQDLNPFIYLLDELSFWQGNPYLQPQLTHRSSLQYVYKSATIIGLHYAYTDQYSTRITDTLETAKIVMIPRNLGNQQNLSLSVTHNYSPKKWWEMTFNGTLYQLHNQISLDAHRHLELKQLASRLSLQQRFKLPHGLLAEVSGSLTTRRLTGANEISRGVSQVDLGIQRSFLNNKATLRLVFSDIYKGS</sequence>
<evidence type="ECO:0000313" key="5">
    <source>
        <dbReference type="EMBL" id="ANE53041.1"/>
    </source>
</evidence>
<dbReference type="PATRIC" id="fig|1492898.3.peg.5161"/>
<evidence type="ECO:0000313" key="6">
    <source>
        <dbReference type="Proteomes" id="UP000077177"/>
    </source>
</evidence>
<dbReference type="Gene3D" id="2.170.130.10">
    <property type="entry name" value="TonB-dependent receptor, plug domain"/>
    <property type="match status" value="1"/>
</dbReference>
<keyword evidence="3" id="KW-0998">Cell outer membrane</keyword>
<reference evidence="6" key="1">
    <citation type="submission" date="2015-01" db="EMBL/GenBank/DDBJ databases">
        <title>Flavisolibacter sp./LCS9/ whole genome sequencing.</title>
        <authorList>
            <person name="Kim M.K."/>
            <person name="Srinivasan S."/>
            <person name="Lee J.-J."/>
        </authorList>
    </citation>
    <scope>NUCLEOTIDE SEQUENCE [LARGE SCALE GENOMIC DNA]</scope>
    <source>
        <strain evidence="6">LCS9</strain>
    </source>
</reference>
<organism evidence="5 6">
    <name type="scientific">Flavisolibacter tropicus</name>
    <dbReference type="NCBI Taxonomy" id="1492898"/>
    <lineage>
        <taxon>Bacteria</taxon>
        <taxon>Pseudomonadati</taxon>
        <taxon>Bacteroidota</taxon>
        <taxon>Chitinophagia</taxon>
        <taxon>Chitinophagales</taxon>
        <taxon>Chitinophagaceae</taxon>
        <taxon>Flavisolibacter</taxon>
    </lineage>
</organism>
<dbReference type="PANTHER" id="PTHR40980:SF4">
    <property type="entry name" value="TONB-DEPENDENT RECEPTOR-LIKE BETA-BARREL DOMAIN-CONTAINING PROTEIN"/>
    <property type="match status" value="1"/>
</dbReference>
<keyword evidence="6" id="KW-1185">Reference proteome</keyword>
<evidence type="ECO:0000256" key="1">
    <source>
        <dbReference type="ARBA" id="ARBA00004442"/>
    </source>
</evidence>
<dbReference type="InterPro" id="IPR036942">
    <property type="entry name" value="Beta-barrel_TonB_sf"/>
</dbReference>
<dbReference type="EMBL" id="CP011390">
    <property type="protein sequence ID" value="ANE53041.1"/>
    <property type="molecule type" value="Genomic_DNA"/>
</dbReference>
<dbReference type="GO" id="GO:0009279">
    <property type="term" value="C:cell outer membrane"/>
    <property type="evidence" value="ECO:0007669"/>
    <property type="project" value="UniProtKB-SubCell"/>
</dbReference>
<dbReference type="AlphaFoldDB" id="A0A172U110"/>
<feature type="domain" description="Outer membrane protein beta-barrel" evidence="4">
    <location>
        <begin position="378"/>
        <end position="751"/>
    </location>
</feature>
<proteinExistence type="predicted"/>
<dbReference type="OrthoDB" id="606851at2"/>
<protein>
    <recommendedName>
        <fullName evidence="4">Outer membrane protein beta-barrel domain-containing protein</fullName>
    </recommendedName>
</protein>
<dbReference type="Pfam" id="PF13620">
    <property type="entry name" value="CarboxypepD_reg"/>
    <property type="match status" value="1"/>
</dbReference>
<dbReference type="InterPro" id="IPR041700">
    <property type="entry name" value="OMP_b-brl_3"/>
</dbReference>
<dbReference type="InterPro" id="IPR037066">
    <property type="entry name" value="Plug_dom_sf"/>
</dbReference>
<dbReference type="Gene3D" id="2.40.170.20">
    <property type="entry name" value="TonB-dependent receptor, beta-barrel domain"/>
    <property type="match status" value="1"/>
</dbReference>
<evidence type="ECO:0000259" key="4">
    <source>
        <dbReference type="Pfam" id="PF14905"/>
    </source>
</evidence>